<evidence type="ECO:0000313" key="5">
    <source>
        <dbReference type="Proteomes" id="UP001321473"/>
    </source>
</evidence>
<dbReference type="Pfam" id="PF03221">
    <property type="entry name" value="HTH_Tnp_Tc5"/>
    <property type="match status" value="1"/>
</dbReference>
<comment type="caution">
    <text evidence="4">The sequence shown here is derived from an EMBL/GenBank/DDBJ whole genome shotgun (WGS) entry which is preliminary data.</text>
</comment>
<keyword evidence="5" id="KW-1185">Reference proteome</keyword>
<dbReference type="Gene3D" id="1.10.10.60">
    <property type="entry name" value="Homeodomain-like"/>
    <property type="match status" value="2"/>
</dbReference>
<evidence type="ECO:0000256" key="1">
    <source>
        <dbReference type="ARBA" id="ARBA00004123"/>
    </source>
</evidence>
<dbReference type="GO" id="GO:0003677">
    <property type="term" value="F:DNA binding"/>
    <property type="evidence" value="ECO:0007669"/>
    <property type="project" value="UniProtKB-KW"/>
</dbReference>
<dbReference type="EMBL" id="JARKHS020011191">
    <property type="protein sequence ID" value="KAK8778018.1"/>
    <property type="molecule type" value="Genomic_DNA"/>
</dbReference>
<dbReference type="SMART" id="SM00674">
    <property type="entry name" value="CENPB"/>
    <property type="match status" value="1"/>
</dbReference>
<evidence type="ECO:0000259" key="3">
    <source>
        <dbReference type="PROSITE" id="PS51253"/>
    </source>
</evidence>
<organism evidence="4 5">
    <name type="scientific">Amblyomma americanum</name>
    <name type="common">Lone star tick</name>
    <dbReference type="NCBI Taxonomy" id="6943"/>
    <lineage>
        <taxon>Eukaryota</taxon>
        <taxon>Metazoa</taxon>
        <taxon>Ecdysozoa</taxon>
        <taxon>Arthropoda</taxon>
        <taxon>Chelicerata</taxon>
        <taxon>Arachnida</taxon>
        <taxon>Acari</taxon>
        <taxon>Parasitiformes</taxon>
        <taxon>Ixodida</taxon>
        <taxon>Ixodoidea</taxon>
        <taxon>Ixodidae</taxon>
        <taxon>Amblyomminae</taxon>
        <taxon>Amblyomma</taxon>
    </lineage>
</organism>
<protein>
    <recommendedName>
        <fullName evidence="3">HTH CENPB-type domain-containing protein</fullName>
    </recommendedName>
</protein>
<dbReference type="AlphaFoldDB" id="A0AAQ4ETV2"/>
<dbReference type="GO" id="GO:0005634">
    <property type="term" value="C:nucleus"/>
    <property type="evidence" value="ECO:0007669"/>
    <property type="project" value="UniProtKB-SubCell"/>
</dbReference>
<evidence type="ECO:0000313" key="4">
    <source>
        <dbReference type="EMBL" id="KAK8778018.1"/>
    </source>
</evidence>
<name>A0AAQ4ETV2_AMBAM</name>
<accession>A0AAQ4ETV2</accession>
<reference evidence="4 5" key="1">
    <citation type="journal article" date="2023" name="Arcadia Sci">
        <title>De novo assembly of a long-read Amblyomma americanum tick genome.</title>
        <authorList>
            <person name="Chou S."/>
            <person name="Poskanzer K.E."/>
            <person name="Rollins M."/>
            <person name="Thuy-Boun P.S."/>
        </authorList>
    </citation>
    <scope>NUCLEOTIDE SEQUENCE [LARGE SCALE GENOMIC DNA]</scope>
    <source>
        <strain evidence="4">F_SG_1</strain>
        <tissue evidence="4">Salivary glands</tissue>
    </source>
</reference>
<dbReference type="Proteomes" id="UP001321473">
    <property type="component" value="Unassembled WGS sequence"/>
</dbReference>
<dbReference type="InterPro" id="IPR009057">
    <property type="entry name" value="Homeodomain-like_sf"/>
</dbReference>
<dbReference type="SUPFAM" id="SSF46689">
    <property type="entry name" value="Homeodomain-like"/>
    <property type="match status" value="2"/>
</dbReference>
<proteinExistence type="predicted"/>
<dbReference type="InterPro" id="IPR050863">
    <property type="entry name" value="CenT-Element_Derived"/>
</dbReference>
<dbReference type="PROSITE" id="PS51253">
    <property type="entry name" value="HTH_CENPB"/>
    <property type="match status" value="1"/>
</dbReference>
<sequence length="147" mass="16857">MADPPADYWMTLPMKRKRTAIDLETKCSIVKDYKDGKKVCDLVKKYALSQSTVSAIICFAEKFDKEKCSLDSGRKRVRQGAYKEVEEVLYEWFLGARAQNLPITGPILVTKVKQFALLINNVDFQPGGGWIRRFKGRPWRRMSASFA</sequence>
<dbReference type="InterPro" id="IPR006600">
    <property type="entry name" value="HTH_CenpB_DNA-bd_dom"/>
</dbReference>
<dbReference type="PANTHER" id="PTHR19303">
    <property type="entry name" value="TRANSPOSON"/>
    <property type="match status" value="1"/>
</dbReference>
<comment type="subcellular location">
    <subcellularLocation>
        <location evidence="1">Nucleus</location>
    </subcellularLocation>
</comment>
<dbReference type="PANTHER" id="PTHR19303:SF73">
    <property type="entry name" value="PROTEIN PDC2"/>
    <property type="match status" value="1"/>
</dbReference>
<gene>
    <name evidence="4" type="ORF">V5799_020640</name>
</gene>
<feature type="domain" description="HTH CENPB-type" evidence="3">
    <location>
        <begin position="73"/>
        <end position="144"/>
    </location>
</feature>
<keyword evidence="2" id="KW-0238">DNA-binding</keyword>
<evidence type="ECO:0000256" key="2">
    <source>
        <dbReference type="ARBA" id="ARBA00023125"/>
    </source>
</evidence>